<dbReference type="Gene3D" id="3.40.50.300">
    <property type="entry name" value="P-loop containing nucleotide triphosphate hydrolases"/>
    <property type="match status" value="1"/>
</dbReference>
<dbReference type="GO" id="GO:0005737">
    <property type="term" value="C:cytoplasm"/>
    <property type="evidence" value="ECO:0007669"/>
    <property type="project" value="UniProtKB-SubCell"/>
</dbReference>
<evidence type="ECO:0000256" key="5">
    <source>
        <dbReference type="ARBA" id="ARBA00022490"/>
    </source>
</evidence>
<evidence type="ECO:0000256" key="11">
    <source>
        <dbReference type="ARBA" id="ARBA00022840"/>
    </source>
</evidence>
<dbReference type="FunFam" id="1.10.10.10:FF:000322">
    <property type="entry name" value="Probable disease resistance protein At1g63360"/>
    <property type="match status" value="1"/>
</dbReference>
<keyword evidence="12" id="KW-0175">Coiled coil</keyword>
<dbReference type="AlphaFoldDB" id="A0AAN8UCI3"/>
<evidence type="ECO:0000259" key="14">
    <source>
        <dbReference type="Pfam" id="PF00931"/>
    </source>
</evidence>
<dbReference type="Proteomes" id="UP001371456">
    <property type="component" value="Unassembled WGS sequence"/>
</dbReference>
<evidence type="ECO:0000256" key="3">
    <source>
        <dbReference type="ARBA" id="ARBA00004496"/>
    </source>
</evidence>
<dbReference type="InterPro" id="IPR027417">
    <property type="entry name" value="P-loop_NTPase"/>
</dbReference>
<evidence type="ECO:0000256" key="8">
    <source>
        <dbReference type="ARBA" id="ARBA00022737"/>
    </source>
</evidence>
<dbReference type="Pfam" id="PF23559">
    <property type="entry name" value="WHD_DRP"/>
    <property type="match status" value="1"/>
</dbReference>
<evidence type="ECO:0008006" key="18">
    <source>
        <dbReference type="Google" id="ProtNLM"/>
    </source>
</evidence>
<dbReference type="FunFam" id="3.40.50.300:FF:001091">
    <property type="entry name" value="Probable disease resistance protein At1g61300"/>
    <property type="match status" value="1"/>
</dbReference>
<dbReference type="SUPFAM" id="SSF52540">
    <property type="entry name" value="P-loop containing nucleoside triphosphate hydrolases"/>
    <property type="match status" value="1"/>
</dbReference>
<evidence type="ECO:0000313" key="17">
    <source>
        <dbReference type="Proteomes" id="UP001371456"/>
    </source>
</evidence>
<evidence type="ECO:0000259" key="15">
    <source>
        <dbReference type="Pfam" id="PF23559"/>
    </source>
</evidence>
<evidence type="ECO:0000256" key="4">
    <source>
        <dbReference type="ARBA" id="ARBA00008894"/>
    </source>
</evidence>
<keyword evidence="11" id="KW-0067">ATP-binding</keyword>
<dbReference type="Gene3D" id="1.10.10.10">
    <property type="entry name" value="Winged helix-like DNA-binding domain superfamily/Winged helix DNA-binding domain"/>
    <property type="match status" value="1"/>
</dbReference>
<keyword evidence="7" id="KW-0381">Hypersensitive response</keyword>
<dbReference type="InterPro" id="IPR058922">
    <property type="entry name" value="WHD_DRP"/>
</dbReference>
<dbReference type="InterPro" id="IPR036388">
    <property type="entry name" value="WH-like_DNA-bd_sf"/>
</dbReference>
<evidence type="ECO:0000256" key="12">
    <source>
        <dbReference type="ARBA" id="ARBA00023054"/>
    </source>
</evidence>
<gene>
    <name evidence="16" type="ORF">RDI58_000626</name>
</gene>
<dbReference type="PRINTS" id="PR00364">
    <property type="entry name" value="DISEASERSIST"/>
</dbReference>
<dbReference type="Pfam" id="PF00931">
    <property type="entry name" value="NB-ARC"/>
    <property type="match status" value="1"/>
</dbReference>
<comment type="function">
    <text evidence="1">Confers resistance to late blight (Phytophthora infestans) races carrying the avirulence gene Avr1. Resistance proteins guard the plant against pathogens that contain an appropriate avirulence protein via an indirect interaction with this avirulence protein. That triggers a defense system including the hypersensitive response, which restricts the pathogen growth.</text>
</comment>
<dbReference type="PANTHER" id="PTHR23155:SF1152">
    <property type="entry name" value="AAA+ ATPASE DOMAIN-CONTAINING PROTEIN"/>
    <property type="match status" value="1"/>
</dbReference>
<keyword evidence="17" id="KW-1185">Reference proteome</keyword>
<comment type="subcellular location">
    <subcellularLocation>
        <location evidence="3">Cytoplasm</location>
    </subcellularLocation>
    <subcellularLocation>
        <location evidence="2">Membrane</location>
        <topology evidence="2">Peripheral membrane protein</topology>
    </subcellularLocation>
</comment>
<dbReference type="PANTHER" id="PTHR23155">
    <property type="entry name" value="DISEASE RESISTANCE PROTEIN RP"/>
    <property type="match status" value="1"/>
</dbReference>
<feature type="domain" description="Disease resistance protein winged helix" evidence="15">
    <location>
        <begin position="421"/>
        <end position="491"/>
    </location>
</feature>
<evidence type="ECO:0000256" key="6">
    <source>
        <dbReference type="ARBA" id="ARBA00022614"/>
    </source>
</evidence>
<evidence type="ECO:0000256" key="10">
    <source>
        <dbReference type="ARBA" id="ARBA00022821"/>
    </source>
</evidence>
<organism evidence="16 17">
    <name type="scientific">Solanum bulbocastanum</name>
    <name type="common">Wild potato</name>
    <dbReference type="NCBI Taxonomy" id="147425"/>
    <lineage>
        <taxon>Eukaryota</taxon>
        <taxon>Viridiplantae</taxon>
        <taxon>Streptophyta</taxon>
        <taxon>Embryophyta</taxon>
        <taxon>Tracheophyta</taxon>
        <taxon>Spermatophyta</taxon>
        <taxon>Magnoliopsida</taxon>
        <taxon>eudicotyledons</taxon>
        <taxon>Gunneridae</taxon>
        <taxon>Pentapetalae</taxon>
        <taxon>asterids</taxon>
        <taxon>lamiids</taxon>
        <taxon>Solanales</taxon>
        <taxon>Solanaceae</taxon>
        <taxon>Solanoideae</taxon>
        <taxon>Solaneae</taxon>
        <taxon>Solanum</taxon>
    </lineage>
</organism>
<dbReference type="Gene3D" id="1.20.5.4130">
    <property type="match status" value="1"/>
</dbReference>
<dbReference type="InterPro" id="IPR032675">
    <property type="entry name" value="LRR_dom_sf"/>
</dbReference>
<evidence type="ECO:0000256" key="2">
    <source>
        <dbReference type="ARBA" id="ARBA00004170"/>
    </source>
</evidence>
<evidence type="ECO:0000256" key="1">
    <source>
        <dbReference type="ARBA" id="ARBA00002074"/>
    </source>
</evidence>
<name>A0AAN8UCI3_SOLBU</name>
<evidence type="ECO:0000313" key="16">
    <source>
        <dbReference type="EMBL" id="KAK6802842.1"/>
    </source>
</evidence>
<evidence type="ECO:0000256" key="13">
    <source>
        <dbReference type="ARBA" id="ARBA00023136"/>
    </source>
</evidence>
<keyword evidence="10" id="KW-0611">Plant defense</keyword>
<dbReference type="EMBL" id="JBANQN010000001">
    <property type="protein sequence ID" value="KAK6802842.1"/>
    <property type="molecule type" value="Genomic_DNA"/>
</dbReference>
<dbReference type="GO" id="GO:0016020">
    <property type="term" value="C:membrane"/>
    <property type="evidence" value="ECO:0007669"/>
    <property type="project" value="UniProtKB-SubCell"/>
</dbReference>
<feature type="domain" description="NB-ARC" evidence="14">
    <location>
        <begin position="166"/>
        <end position="334"/>
    </location>
</feature>
<dbReference type="Gene3D" id="3.80.10.10">
    <property type="entry name" value="Ribonuclease Inhibitor"/>
    <property type="match status" value="1"/>
</dbReference>
<evidence type="ECO:0000256" key="7">
    <source>
        <dbReference type="ARBA" id="ARBA00022667"/>
    </source>
</evidence>
<dbReference type="GO" id="GO:0009626">
    <property type="term" value="P:plant-type hypersensitive response"/>
    <property type="evidence" value="ECO:0007669"/>
    <property type="project" value="UniProtKB-KW"/>
</dbReference>
<dbReference type="GO" id="GO:0043531">
    <property type="term" value="F:ADP binding"/>
    <property type="evidence" value="ECO:0007669"/>
    <property type="project" value="InterPro"/>
</dbReference>
<dbReference type="GO" id="GO:0051607">
    <property type="term" value="P:defense response to virus"/>
    <property type="evidence" value="ECO:0007669"/>
    <property type="project" value="UniProtKB-ARBA"/>
</dbReference>
<dbReference type="Gene3D" id="1.10.8.430">
    <property type="entry name" value="Helical domain of apoptotic protease-activating factors"/>
    <property type="match status" value="1"/>
</dbReference>
<keyword evidence="13" id="KW-0472">Membrane</keyword>
<dbReference type="GO" id="GO:0005524">
    <property type="term" value="F:ATP binding"/>
    <property type="evidence" value="ECO:0007669"/>
    <property type="project" value="UniProtKB-KW"/>
</dbReference>
<proteinExistence type="inferred from homology"/>
<dbReference type="InterPro" id="IPR042197">
    <property type="entry name" value="Apaf_helical"/>
</dbReference>
<keyword evidence="6" id="KW-0433">Leucine-rich repeat</keyword>
<dbReference type="InterPro" id="IPR044974">
    <property type="entry name" value="Disease_R_plants"/>
</dbReference>
<comment type="caution">
    <text evidence="16">The sequence shown here is derived from an EMBL/GenBank/DDBJ whole genome shotgun (WGS) entry which is preliminary data.</text>
</comment>
<keyword evidence="5" id="KW-0963">Cytoplasm</keyword>
<evidence type="ECO:0000256" key="9">
    <source>
        <dbReference type="ARBA" id="ARBA00022741"/>
    </source>
</evidence>
<keyword evidence="9" id="KW-0547">Nucleotide-binding</keyword>
<dbReference type="SUPFAM" id="SSF52058">
    <property type="entry name" value="L domain-like"/>
    <property type="match status" value="1"/>
</dbReference>
<reference evidence="16 17" key="1">
    <citation type="submission" date="2024-02" db="EMBL/GenBank/DDBJ databases">
        <title>de novo genome assembly of Solanum bulbocastanum strain 11H21.</title>
        <authorList>
            <person name="Hosaka A.J."/>
        </authorList>
    </citation>
    <scope>NUCLEOTIDE SEQUENCE [LARGE SCALE GENOMIC DNA]</scope>
    <source>
        <tissue evidence="16">Young leaves</tissue>
    </source>
</reference>
<accession>A0AAN8UCI3</accession>
<protein>
    <recommendedName>
        <fullName evidence="18">NB-ARC domain-containing protein</fullName>
    </recommendedName>
</protein>
<keyword evidence="8" id="KW-0677">Repeat</keyword>
<comment type="similarity">
    <text evidence="4">Belongs to the disease resistance NB-LRR family.</text>
</comment>
<sequence length="654" mass="74735">MAAYTAVISLLQTLEQFQQRHPELVQGQTAKTLESLHDTAEYFQNVVKEVSKSRFDLEKIKSLEEIIREAASYAEDVIEIGWTCGNASESSPNKNFLPVVERIDTIKKQVMEIVSDFSTCTHDIDDDQILESARDSLTGTSSRSNRMRQHLEDDIVHGLDDDLEIIVERLKGPLLDLDIVTISGMGGIGKTTLARKAHDHLTIRYHFDIHVWITISQEYGSRNVLLEALHCISKQTNIDITKDSYDKKDENELADLVQKELKGPRYLVVIDDIWSMDVWDSIRGIFPDCNNRSRILLTTRETNVAMYANPVSPHKMNALNLENSWKLLCDKVFGPKHDCPHELKEIGKKLVEKCQGLPLTISVIAGHLSKVARTLGSWMDVAQTLGEIIASNQDKCLGVLGLSYHHLPNHLKPCFLSIGGFPEDYQVETWRLIRLWIAEGFIRSPGRDKSLEEVAEDYLEDLISRNLIMVRKKRFNGEIKACGMHDLLREFCLTEVERTKFMHVEISDIVSSTLSTQNHNNDRRFSFQILGYLDMSTLVMLPNLEELKLKDHAAYGQVWALSDVDKFERLKFLLFCDLDLEHWEASSDNFPNLRCLVLKKCNYLNEIPTDFGEICTLESIELYQCSIGVEDSARTIEQEQEDMGNNCLKVYIHI</sequence>
<dbReference type="InterPro" id="IPR002182">
    <property type="entry name" value="NB-ARC"/>
</dbReference>